<dbReference type="AlphaFoldDB" id="A0A7C4YGZ8"/>
<keyword evidence="3 6" id="KW-0694">RNA-binding</keyword>
<keyword evidence="4 6" id="KW-0689">Ribosomal protein</keyword>
<evidence type="ECO:0000313" key="9">
    <source>
        <dbReference type="EMBL" id="HGW91587.1"/>
    </source>
</evidence>
<dbReference type="FunFam" id="1.10.455.10:FF:000001">
    <property type="entry name" value="30S ribosomal protein S7"/>
    <property type="match status" value="1"/>
</dbReference>
<dbReference type="CDD" id="cd14869">
    <property type="entry name" value="uS7_Bacteria"/>
    <property type="match status" value="1"/>
</dbReference>
<dbReference type="HAMAP" id="MF_00480_B">
    <property type="entry name" value="Ribosomal_uS7_B"/>
    <property type="match status" value="1"/>
</dbReference>
<comment type="similarity">
    <text evidence="1 6 7">Belongs to the universal ribosomal protein uS7 family.</text>
</comment>
<accession>A0A7C4YGZ8</accession>
<dbReference type="PANTHER" id="PTHR11205">
    <property type="entry name" value="RIBOSOMAL PROTEIN S7"/>
    <property type="match status" value="1"/>
</dbReference>
<dbReference type="EMBL" id="DTHG01000041">
    <property type="protein sequence ID" value="HGW91587.1"/>
    <property type="molecule type" value="Genomic_DNA"/>
</dbReference>
<evidence type="ECO:0000256" key="7">
    <source>
        <dbReference type="RuleBase" id="RU003619"/>
    </source>
</evidence>
<proteinExistence type="inferred from homology"/>
<dbReference type="InterPro" id="IPR036823">
    <property type="entry name" value="Ribosomal_uS7_dom_sf"/>
</dbReference>
<dbReference type="GO" id="GO:0015935">
    <property type="term" value="C:small ribosomal subunit"/>
    <property type="evidence" value="ECO:0007669"/>
    <property type="project" value="InterPro"/>
</dbReference>
<evidence type="ECO:0000256" key="2">
    <source>
        <dbReference type="ARBA" id="ARBA00022730"/>
    </source>
</evidence>
<comment type="caution">
    <text evidence="9">The sequence shown here is derived from an EMBL/GenBank/DDBJ whole genome shotgun (WGS) entry which is preliminary data.</text>
</comment>
<dbReference type="PROSITE" id="PS00052">
    <property type="entry name" value="RIBOSOMAL_S7"/>
    <property type="match status" value="1"/>
</dbReference>
<dbReference type="Gene3D" id="1.10.455.10">
    <property type="entry name" value="Ribosomal protein S7 domain"/>
    <property type="match status" value="1"/>
</dbReference>
<name>A0A7C4YGZ8_UNCW3</name>
<dbReference type="GO" id="GO:0000049">
    <property type="term" value="F:tRNA binding"/>
    <property type="evidence" value="ECO:0007669"/>
    <property type="project" value="UniProtKB-UniRule"/>
</dbReference>
<dbReference type="InterPro" id="IPR023798">
    <property type="entry name" value="Ribosomal_uS7_dom"/>
</dbReference>
<organism evidence="9">
    <name type="scientific">candidate division WOR-3 bacterium</name>
    <dbReference type="NCBI Taxonomy" id="2052148"/>
    <lineage>
        <taxon>Bacteria</taxon>
        <taxon>Bacteria division WOR-3</taxon>
    </lineage>
</organism>
<evidence type="ECO:0000256" key="3">
    <source>
        <dbReference type="ARBA" id="ARBA00022884"/>
    </source>
</evidence>
<keyword evidence="6" id="KW-0820">tRNA-binding</keyword>
<comment type="subunit">
    <text evidence="6">Part of the 30S ribosomal subunit. Contacts proteins S9 and S11.</text>
</comment>
<keyword evidence="2 6" id="KW-0699">rRNA-binding</keyword>
<sequence length="156" mass="18464">MARRRRAKKREVKPDYKYNSPLVTKFINSFMWDGKKAKCTKIFYKAIDIITEKMNEDGIEVFKRAINNVKPIMEVRPRRIGGATYQVPMEVRPERRLSLAIKWIINAARERNEKNFAERIANELIAASKKEGNAYKMREDTHRMAEANKAFAHFRW</sequence>
<dbReference type="Pfam" id="PF00177">
    <property type="entry name" value="Ribosomal_S7"/>
    <property type="match status" value="1"/>
</dbReference>
<dbReference type="InterPro" id="IPR005717">
    <property type="entry name" value="Ribosomal_uS7_bac/org-type"/>
</dbReference>
<dbReference type="PIRSF" id="PIRSF002122">
    <property type="entry name" value="RPS7p_RPS7a_RPS5e_RPS7o"/>
    <property type="match status" value="1"/>
</dbReference>
<dbReference type="SUPFAM" id="SSF47973">
    <property type="entry name" value="Ribosomal protein S7"/>
    <property type="match status" value="1"/>
</dbReference>
<evidence type="ECO:0000256" key="4">
    <source>
        <dbReference type="ARBA" id="ARBA00022980"/>
    </source>
</evidence>
<dbReference type="InterPro" id="IPR000235">
    <property type="entry name" value="Ribosomal_uS7"/>
</dbReference>
<dbReference type="GO" id="GO:0006412">
    <property type="term" value="P:translation"/>
    <property type="evidence" value="ECO:0007669"/>
    <property type="project" value="UniProtKB-UniRule"/>
</dbReference>
<evidence type="ECO:0000256" key="6">
    <source>
        <dbReference type="HAMAP-Rule" id="MF_00480"/>
    </source>
</evidence>
<protein>
    <recommendedName>
        <fullName evidence="6">Small ribosomal subunit protein uS7</fullName>
    </recommendedName>
</protein>
<dbReference type="NCBIfam" id="TIGR01029">
    <property type="entry name" value="rpsG_bact"/>
    <property type="match status" value="1"/>
</dbReference>
<gene>
    <name evidence="6" type="primary">rpsG</name>
    <name evidence="9" type="ORF">ENV67_03490</name>
</gene>
<evidence type="ECO:0000256" key="5">
    <source>
        <dbReference type="ARBA" id="ARBA00023274"/>
    </source>
</evidence>
<dbReference type="InterPro" id="IPR020606">
    <property type="entry name" value="Ribosomal_uS7_CS"/>
</dbReference>
<evidence type="ECO:0000259" key="8">
    <source>
        <dbReference type="Pfam" id="PF00177"/>
    </source>
</evidence>
<feature type="domain" description="Small ribosomal subunit protein uS7" evidence="8">
    <location>
        <begin position="3"/>
        <end position="149"/>
    </location>
</feature>
<evidence type="ECO:0000256" key="1">
    <source>
        <dbReference type="ARBA" id="ARBA00007151"/>
    </source>
</evidence>
<keyword evidence="5 6" id="KW-0687">Ribonucleoprotein</keyword>
<reference evidence="9" key="1">
    <citation type="journal article" date="2020" name="mSystems">
        <title>Genome- and Community-Level Interaction Insights into Carbon Utilization and Element Cycling Functions of Hydrothermarchaeota in Hydrothermal Sediment.</title>
        <authorList>
            <person name="Zhou Z."/>
            <person name="Liu Y."/>
            <person name="Xu W."/>
            <person name="Pan J."/>
            <person name="Luo Z.H."/>
            <person name="Li M."/>
        </authorList>
    </citation>
    <scope>NUCLEOTIDE SEQUENCE [LARGE SCALE GENOMIC DNA]</scope>
    <source>
        <strain evidence="9">SpSt-780</strain>
    </source>
</reference>
<dbReference type="GO" id="GO:0019843">
    <property type="term" value="F:rRNA binding"/>
    <property type="evidence" value="ECO:0007669"/>
    <property type="project" value="UniProtKB-UniRule"/>
</dbReference>
<comment type="function">
    <text evidence="6">One of the primary rRNA binding proteins, it binds directly to 16S rRNA where it nucleates assembly of the head domain of the 30S subunit. Is located at the subunit interface close to the decoding center, probably blocks exit of the E-site tRNA.</text>
</comment>
<dbReference type="GO" id="GO:0003735">
    <property type="term" value="F:structural constituent of ribosome"/>
    <property type="evidence" value="ECO:0007669"/>
    <property type="project" value="InterPro"/>
</dbReference>